<organism evidence="5">
    <name type="scientific">Avena sativa</name>
    <name type="common">Oat</name>
    <dbReference type="NCBI Taxonomy" id="4498"/>
    <lineage>
        <taxon>Eukaryota</taxon>
        <taxon>Viridiplantae</taxon>
        <taxon>Streptophyta</taxon>
        <taxon>Embryophyta</taxon>
        <taxon>Tracheophyta</taxon>
        <taxon>Spermatophyta</taxon>
        <taxon>Magnoliopsida</taxon>
        <taxon>Liliopsida</taxon>
        <taxon>Poales</taxon>
        <taxon>Poaceae</taxon>
        <taxon>BOP clade</taxon>
        <taxon>Pooideae</taxon>
        <taxon>Poodae</taxon>
        <taxon>Poeae</taxon>
        <taxon>Poeae Chloroplast Group 1 (Aveneae type)</taxon>
        <taxon>Aveninae</taxon>
        <taxon>Avena</taxon>
    </lineage>
</organism>
<name>A0A2L0U0W0_AVESA</name>
<feature type="signal peptide" evidence="3">
    <location>
        <begin position="1"/>
        <end position="20"/>
    </location>
</feature>
<protein>
    <submittedName>
        <fullName evidence="5">Defensin 13</fullName>
    </submittedName>
</protein>
<feature type="chain" id="PRO_5014960184" evidence="3">
    <location>
        <begin position="21"/>
        <end position="75"/>
    </location>
</feature>
<dbReference type="PRINTS" id="PR00288">
    <property type="entry name" value="PUROTHIONIN"/>
</dbReference>
<keyword evidence="2" id="KW-1015">Disulfide bond</keyword>
<evidence type="ECO:0000256" key="3">
    <source>
        <dbReference type="SAM" id="SignalP"/>
    </source>
</evidence>
<dbReference type="EMBL" id="MF289368">
    <property type="protein sequence ID" value="AUZ82776.1"/>
    <property type="molecule type" value="mRNA"/>
</dbReference>
<keyword evidence="1 3" id="KW-0732">Signal</keyword>
<dbReference type="InterPro" id="IPR008176">
    <property type="entry name" value="Defensin_plant"/>
</dbReference>
<proteinExistence type="evidence at transcript level"/>
<dbReference type="PANTHER" id="PTHR33147:SF152">
    <property type="entry name" value="KNOTTIN SCORPION TOXIN-LIKE DOMAIN-CONTAINING PROTEIN"/>
    <property type="match status" value="1"/>
</dbReference>
<dbReference type="PROSITE" id="PS00940">
    <property type="entry name" value="GAMMA_THIONIN"/>
    <property type="match status" value="1"/>
</dbReference>
<evidence type="ECO:0000256" key="2">
    <source>
        <dbReference type="ARBA" id="ARBA00023157"/>
    </source>
</evidence>
<dbReference type="SUPFAM" id="SSF57095">
    <property type="entry name" value="Scorpion toxin-like"/>
    <property type="match status" value="1"/>
</dbReference>
<dbReference type="GO" id="GO:0006952">
    <property type="term" value="P:defense response"/>
    <property type="evidence" value="ECO:0007669"/>
    <property type="project" value="InterPro"/>
</dbReference>
<dbReference type="InterPro" id="IPR003614">
    <property type="entry name" value="Knottins"/>
</dbReference>
<dbReference type="PANTHER" id="PTHR33147">
    <property type="entry name" value="DEFENSIN-LIKE PROTEIN 1"/>
    <property type="match status" value="1"/>
</dbReference>
<feature type="domain" description="Knottins-like" evidence="4">
    <location>
        <begin position="31"/>
        <end position="75"/>
    </location>
</feature>
<evidence type="ECO:0000313" key="5">
    <source>
        <dbReference type="EMBL" id="AUZ82776.1"/>
    </source>
</evidence>
<reference evidence="5" key="1">
    <citation type="submission" date="2017-06" db="EMBL/GenBank/DDBJ databases">
        <title>Molecular cloning and characterization of defensin gene from Avena sativa.</title>
        <authorList>
            <person name="Emamifar S."/>
            <person name="Abolmaali S."/>
            <person name="Mohamadi M."/>
            <person name="Sohrabi S.M."/>
        </authorList>
    </citation>
    <scope>NUCLEOTIDE SEQUENCE</scope>
</reference>
<sequence length="75" mass="8175">MDRSMKVVAVVLLLLVTTDDQGPVQLALARDCKSKSHKFKGMCVSEDNCASVCLTEGFTGGKCGFRHRCFCTKVC</sequence>
<accession>A0A2L0U0W0</accession>
<dbReference type="InterPro" id="IPR036574">
    <property type="entry name" value="Scorpion_toxin-like_sf"/>
</dbReference>
<dbReference type="SMART" id="SM00505">
    <property type="entry name" value="Knot1"/>
    <property type="match status" value="1"/>
</dbReference>
<dbReference type="Pfam" id="PF00304">
    <property type="entry name" value="Gamma-thionin"/>
    <property type="match status" value="1"/>
</dbReference>
<dbReference type="AlphaFoldDB" id="A0A2L0U0W0"/>
<evidence type="ECO:0000256" key="1">
    <source>
        <dbReference type="ARBA" id="ARBA00022729"/>
    </source>
</evidence>
<evidence type="ECO:0000259" key="4">
    <source>
        <dbReference type="SMART" id="SM00505"/>
    </source>
</evidence>
<dbReference type="Gene3D" id="3.30.30.10">
    <property type="entry name" value="Knottin, scorpion toxin-like"/>
    <property type="match status" value="1"/>
</dbReference>